<dbReference type="GO" id="GO:0005886">
    <property type="term" value="C:plasma membrane"/>
    <property type="evidence" value="ECO:0007669"/>
    <property type="project" value="UniProtKB-SubCell"/>
</dbReference>
<dbReference type="SUPFAM" id="SSF110111">
    <property type="entry name" value="Ctag/Cox11"/>
    <property type="match status" value="1"/>
</dbReference>
<keyword evidence="7 10" id="KW-1133">Transmembrane helix</keyword>
<evidence type="ECO:0000256" key="3">
    <source>
        <dbReference type="ARBA" id="ARBA00009620"/>
    </source>
</evidence>
<keyword evidence="12" id="KW-1185">Reference proteome</keyword>
<accession>A0AA86IX34</accession>
<dbReference type="InterPro" id="IPR023471">
    <property type="entry name" value="CtaG/Cox11_dom_sf"/>
</dbReference>
<dbReference type="Proteomes" id="UP001329151">
    <property type="component" value="Chromosome"/>
</dbReference>
<comment type="function">
    <text evidence="1">Exerts its effect at some terminal stage of cytochrome c oxidase synthesis, probably by being involved in the insertion of the copper B into subunit I.</text>
</comment>
<dbReference type="EMBL" id="AP028947">
    <property type="protein sequence ID" value="BET24693.1"/>
    <property type="molecule type" value="Genomic_DNA"/>
</dbReference>
<organism evidence="11 12">
    <name type="scientific">Limnobacter thiooxidans</name>
    <dbReference type="NCBI Taxonomy" id="131080"/>
    <lineage>
        <taxon>Bacteria</taxon>
        <taxon>Pseudomonadati</taxon>
        <taxon>Pseudomonadota</taxon>
        <taxon>Betaproteobacteria</taxon>
        <taxon>Burkholderiales</taxon>
        <taxon>Burkholderiaceae</taxon>
        <taxon>Limnobacter</taxon>
    </lineage>
</organism>
<dbReference type="GO" id="GO:0005507">
    <property type="term" value="F:copper ion binding"/>
    <property type="evidence" value="ECO:0007669"/>
    <property type="project" value="InterPro"/>
</dbReference>
<keyword evidence="5 10" id="KW-0812">Transmembrane</keyword>
<dbReference type="AlphaFoldDB" id="A0AA86IX34"/>
<gene>
    <name evidence="11" type="ORF">RGQ30_01940</name>
</gene>
<evidence type="ECO:0000256" key="2">
    <source>
        <dbReference type="ARBA" id="ARBA00004382"/>
    </source>
</evidence>
<evidence type="ECO:0000256" key="1">
    <source>
        <dbReference type="ARBA" id="ARBA00004007"/>
    </source>
</evidence>
<comment type="similarity">
    <text evidence="3">Belongs to the COX11/CtaG family.</text>
</comment>
<keyword evidence="9 10" id="KW-0472">Membrane</keyword>
<dbReference type="PANTHER" id="PTHR21320:SF3">
    <property type="entry name" value="CYTOCHROME C OXIDASE ASSEMBLY PROTEIN COX11, MITOCHONDRIAL-RELATED"/>
    <property type="match status" value="1"/>
</dbReference>
<dbReference type="Gene3D" id="2.60.370.10">
    <property type="entry name" value="Ctag/Cox11"/>
    <property type="match status" value="1"/>
</dbReference>
<evidence type="ECO:0000256" key="10">
    <source>
        <dbReference type="SAM" id="Phobius"/>
    </source>
</evidence>
<dbReference type="PANTHER" id="PTHR21320">
    <property type="entry name" value="CYTOCHROME C OXIDASE ASSEMBLY PROTEIN COX11-RELATED"/>
    <property type="match status" value="1"/>
</dbReference>
<reference evidence="11 12" key="1">
    <citation type="submission" date="2023-10" db="EMBL/GenBank/DDBJ databases">
        <title>Complete Genome Sequence of Limnobacter thiooxidans CS-K2T, Isolated from freshwater lake sediments in Bavaria, Germany.</title>
        <authorList>
            <person name="Naruki M."/>
            <person name="Watanabe A."/>
            <person name="Warashina T."/>
            <person name="Morita T."/>
            <person name="Arakawa K."/>
        </authorList>
    </citation>
    <scope>NUCLEOTIDE SEQUENCE [LARGE SCALE GENOMIC DNA]</scope>
    <source>
        <strain evidence="11 12">CS-K2</strain>
    </source>
</reference>
<evidence type="ECO:0000256" key="6">
    <source>
        <dbReference type="ARBA" id="ARBA00022968"/>
    </source>
</evidence>
<dbReference type="RefSeq" id="WP_130557072.1">
    <property type="nucleotide sequence ID" value="NZ_AP028947.1"/>
</dbReference>
<evidence type="ECO:0000256" key="5">
    <source>
        <dbReference type="ARBA" id="ARBA00022692"/>
    </source>
</evidence>
<feature type="transmembrane region" description="Helical" evidence="10">
    <location>
        <begin position="20"/>
        <end position="38"/>
    </location>
</feature>
<evidence type="ECO:0000256" key="8">
    <source>
        <dbReference type="ARBA" id="ARBA00023008"/>
    </source>
</evidence>
<evidence type="ECO:0000256" key="7">
    <source>
        <dbReference type="ARBA" id="ARBA00022989"/>
    </source>
</evidence>
<evidence type="ECO:0000256" key="4">
    <source>
        <dbReference type="ARBA" id="ARBA00015384"/>
    </source>
</evidence>
<dbReference type="PIRSF" id="PIRSF005413">
    <property type="entry name" value="COX11"/>
    <property type="match status" value="1"/>
</dbReference>
<dbReference type="KEGG" id="lto:RGQ30_01940"/>
<evidence type="ECO:0000313" key="11">
    <source>
        <dbReference type="EMBL" id="BET24693.1"/>
    </source>
</evidence>
<evidence type="ECO:0000256" key="9">
    <source>
        <dbReference type="ARBA" id="ARBA00023136"/>
    </source>
</evidence>
<name>A0AA86IX34_9BURK</name>
<dbReference type="Pfam" id="PF04442">
    <property type="entry name" value="CtaG_Cox11"/>
    <property type="match status" value="1"/>
</dbReference>
<keyword evidence="6" id="KW-0735">Signal-anchor</keyword>
<keyword evidence="8" id="KW-0186">Copper</keyword>
<proteinExistence type="inferred from homology"/>
<protein>
    <recommendedName>
        <fullName evidence="4">Cytochrome c oxidase assembly protein CtaG</fullName>
    </recommendedName>
</protein>
<evidence type="ECO:0000313" key="12">
    <source>
        <dbReference type="Proteomes" id="UP001329151"/>
    </source>
</evidence>
<dbReference type="NCBIfam" id="NF003465">
    <property type="entry name" value="PRK05089.1"/>
    <property type="match status" value="1"/>
</dbReference>
<comment type="subcellular location">
    <subcellularLocation>
        <location evidence="2">Cell inner membrane</location>
        <topology evidence="2">Single-pass type II membrane protein</topology>
        <orientation evidence="2">Periplasmic side</orientation>
    </subcellularLocation>
</comment>
<dbReference type="InterPro" id="IPR007533">
    <property type="entry name" value="Cyt_c_oxidase_assmbl_CtaG"/>
</dbReference>
<sequence>MAQQSSRKTGGLHKQMLVRLLVIVVAMFAFGYALVPIYKAICEITGINVLTPQTKNAADIVKNTQVDKSRSIEVIFDANERGKFQFKPETNRMMVHPGELVTVNYVVHNNLPNDTAGQAIPSYLPTKAAEHFTKLECFCFKQQPFKSGETKEFPVVFVINPKLPQDVHTITLSYTFFEVAGATAMVAE</sequence>